<dbReference type="EMBL" id="OUUW01000004">
    <property type="protein sequence ID" value="SPP79286.1"/>
    <property type="molecule type" value="Genomic_DNA"/>
</dbReference>
<organism evidence="1 2">
    <name type="scientific">Drosophila guanche</name>
    <name type="common">Fruit fly</name>
    <dbReference type="NCBI Taxonomy" id="7266"/>
    <lineage>
        <taxon>Eukaryota</taxon>
        <taxon>Metazoa</taxon>
        <taxon>Ecdysozoa</taxon>
        <taxon>Arthropoda</taxon>
        <taxon>Hexapoda</taxon>
        <taxon>Insecta</taxon>
        <taxon>Pterygota</taxon>
        <taxon>Neoptera</taxon>
        <taxon>Endopterygota</taxon>
        <taxon>Diptera</taxon>
        <taxon>Brachycera</taxon>
        <taxon>Muscomorpha</taxon>
        <taxon>Ephydroidea</taxon>
        <taxon>Drosophilidae</taxon>
        <taxon>Drosophila</taxon>
        <taxon>Sophophora</taxon>
    </lineage>
</organism>
<dbReference type="STRING" id="7266.A0A3B0K113"/>
<evidence type="ECO:0008006" key="3">
    <source>
        <dbReference type="Google" id="ProtNLM"/>
    </source>
</evidence>
<sequence length="219" mass="24683">MTKINKTPLKQCETDIKNTTLTPVRYLDSPCQQSPTSHDATLATCKTRLETLVKQLQDNYAKWQLAQQRGTAICYAIEAKKTKCLEKSEGDDGSGSAYPDDLLLPCKKLAIIASIFGDIANSTRETLRQLRGLTKLPGAAADTIFYRSWRLPQFVAFTVELAERYEQEALVKTQVAENIAHCTRRSELIEHTSLWEYPEHVDAYVKLGFLLLAEEVTLK</sequence>
<gene>
    <name evidence="1" type="ORF">DGUA_6G012117</name>
</gene>
<keyword evidence="2" id="KW-1185">Reference proteome</keyword>
<dbReference type="OMA" id="NYAKWQL"/>
<accession>A0A3B0K113</accession>
<dbReference type="AlphaFoldDB" id="A0A3B0K113"/>
<dbReference type="OrthoDB" id="17066at2759"/>
<evidence type="ECO:0000313" key="1">
    <source>
        <dbReference type="EMBL" id="SPP79286.1"/>
    </source>
</evidence>
<proteinExistence type="predicted"/>
<name>A0A3B0K113_DROGU</name>
<dbReference type="Proteomes" id="UP000268350">
    <property type="component" value="Unassembled WGS sequence"/>
</dbReference>
<evidence type="ECO:0000313" key="2">
    <source>
        <dbReference type="Proteomes" id="UP000268350"/>
    </source>
</evidence>
<reference evidence="2" key="1">
    <citation type="submission" date="2018-01" db="EMBL/GenBank/DDBJ databases">
        <authorList>
            <person name="Alioto T."/>
            <person name="Alioto T."/>
        </authorList>
    </citation>
    <scope>NUCLEOTIDE SEQUENCE [LARGE SCALE GENOMIC DNA]</scope>
</reference>
<protein>
    <recommendedName>
        <fullName evidence="3">Cyclin-dependent kinase 2-interacting protein</fullName>
    </recommendedName>
</protein>